<dbReference type="AlphaFoldDB" id="A0A1G5S155"/>
<dbReference type="EMBL" id="FMWK01000012">
    <property type="protein sequence ID" value="SCZ80112.1"/>
    <property type="molecule type" value="Genomic_DNA"/>
</dbReference>
<proteinExistence type="predicted"/>
<accession>A0A1G5S155</accession>
<protein>
    <submittedName>
        <fullName evidence="1">Uncharacterized protein</fullName>
    </submittedName>
</protein>
<reference evidence="1 2" key="1">
    <citation type="submission" date="2016-10" db="EMBL/GenBank/DDBJ databases">
        <authorList>
            <person name="de Groot N.N."/>
        </authorList>
    </citation>
    <scope>NUCLEOTIDE SEQUENCE [LARGE SCALE GENOMIC DNA]</scope>
    <source>
        <strain evidence="1 2">DSM 10317</strain>
    </source>
</reference>
<evidence type="ECO:0000313" key="1">
    <source>
        <dbReference type="EMBL" id="SCZ80112.1"/>
    </source>
</evidence>
<dbReference type="Proteomes" id="UP000199428">
    <property type="component" value="Unassembled WGS sequence"/>
</dbReference>
<sequence>MRIWFKSWQDNHLLHDLVIEDNSEETRTHKIFNAVDKACYEFDTSKPVWLESTIREFKRHGKARFTQDNFVDEVPFDYLEIHVLDED</sequence>
<name>A0A1G5S155_PSEXY</name>
<gene>
    <name evidence="1" type="ORF">SAMN02910350_02124</name>
</gene>
<dbReference type="RefSeq" id="WP_028246038.1">
    <property type="nucleotide sequence ID" value="NZ_FMWK01000012.1"/>
</dbReference>
<organism evidence="1 2">
    <name type="scientific">Pseudobutyrivibrio xylanivorans</name>
    <dbReference type="NCBI Taxonomy" id="185007"/>
    <lineage>
        <taxon>Bacteria</taxon>
        <taxon>Bacillati</taxon>
        <taxon>Bacillota</taxon>
        <taxon>Clostridia</taxon>
        <taxon>Lachnospirales</taxon>
        <taxon>Lachnospiraceae</taxon>
        <taxon>Pseudobutyrivibrio</taxon>
    </lineage>
</organism>
<evidence type="ECO:0000313" key="2">
    <source>
        <dbReference type="Proteomes" id="UP000199428"/>
    </source>
</evidence>